<evidence type="ECO:0000256" key="8">
    <source>
        <dbReference type="ARBA" id="ARBA00023146"/>
    </source>
</evidence>
<dbReference type="EMBL" id="LCYI01000034">
    <property type="protein sequence ID" value="KLA27492.1"/>
    <property type="molecule type" value="Genomic_DNA"/>
</dbReference>
<dbReference type="HAMAP" id="MF_02075">
    <property type="entry name" value="Asp_tRNA_synth_type2"/>
    <property type="match status" value="1"/>
</dbReference>
<dbReference type="InterPro" id="IPR004364">
    <property type="entry name" value="Aa-tRNA-synt_II"/>
</dbReference>
<evidence type="ECO:0000259" key="10">
    <source>
        <dbReference type="PROSITE" id="PS50862"/>
    </source>
</evidence>
<comment type="catalytic activity">
    <reaction evidence="9">
        <text>tRNA(Asp) + L-aspartate + ATP = L-aspartyl-tRNA(Asp) + AMP + diphosphate</text>
        <dbReference type="Rhea" id="RHEA:19649"/>
        <dbReference type="Rhea" id="RHEA-COMP:9660"/>
        <dbReference type="Rhea" id="RHEA-COMP:9678"/>
        <dbReference type="ChEBI" id="CHEBI:29991"/>
        <dbReference type="ChEBI" id="CHEBI:30616"/>
        <dbReference type="ChEBI" id="CHEBI:33019"/>
        <dbReference type="ChEBI" id="CHEBI:78442"/>
        <dbReference type="ChEBI" id="CHEBI:78516"/>
        <dbReference type="ChEBI" id="CHEBI:456215"/>
        <dbReference type="EC" id="6.1.1.12"/>
    </reaction>
</comment>
<gene>
    <name evidence="9" type="primary">aspS</name>
    <name evidence="11" type="ORF">B4077_2129</name>
</gene>
<dbReference type="Proteomes" id="UP000035214">
    <property type="component" value="Unassembled WGS sequence"/>
</dbReference>
<evidence type="ECO:0000256" key="9">
    <source>
        <dbReference type="HAMAP-Rule" id="MF_02075"/>
    </source>
</evidence>
<name>A0A0G8EVK9_BACCE</name>
<dbReference type="NCBIfam" id="NF003483">
    <property type="entry name" value="PRK05159.1"/>
    <property type="match status" value="1"/>
</dbReference>
<dbReference type="SUPFAM" id="SSF50249">
    <property type="entry name" value="Nucleic acid-binding proteins"/>
    <property type="match status" value="1"/>
</dbReference>
<dbReference type="InterPro" id="IPR045864">
    <property type="entry name" value="aa-tRNA-synth_II/BPL/LPL"/>
</dbReference>
<sequence length="432" mass="49406">MESIIKRSLTKECTEQGGKVVLLQGWVKKIRHLGNVSFLLIRDRSGVMQCVLENELAGYKVDVESVVQVVGEIVETSKTELGVEVLAHEVKILNGAEPLPFEINKKKLQIGLDQLLNERVLSLRHERTAAIFKVKSTLVQSFSEFLIENDFTRIFTPKIVSQGAEGGANVFKLPYFQKEAYLAQSPQFYKQMMVAGGLERVFEVAPVYRAEHHNSSRHLNEYISLDVELGFIHDFYEVMQLETDVLRYMFQQVAKNCEKELKLLQIEVPVITEIPKITLLEAQEILKNKYRKESPIGDLDTEGEKLLGKYVKETYKSELVFITHYPKEARPMYTMPNNENPSITDSFDLLYKGLEITSGAQRIHDYEMLLASFKEKGLHPDTFQSYLNTFRYGCPPHGGFGIGLERVVYKLLELTNVREASAFPRDCTRLIP</sequence>
<feature type="binding site" evidence="9">
    <location>
        <begin position="403"/>
        <end position="406"/>
    </location>
    <ligand>
        <name>ATP</name>
        <dbReference type="ChEBI" id="CHEBI:30616"/>
    </ligand>
</feature>
<dbReference type="GO" id="GO:0017101">
    <property type="term" value="C:aminoacyl-tRNA synthetase multienzyme complex"/>
    <property type="evidence" value="ECO:0007669"/>
    <property type="project" value="TreeGrafter"/>
</dbReference>
<evidence type="ECO:0000256" key="5">
    <source>
        <dbReference type="ARBA" id="ARBA00022741"/>
    </source>
</evidence>
<evidence type="ECO:0000256" key="1">
    <source>
        <dbReference type="ARBA" id="ARBA00004496"/>
    </source>
</evidence>
<dbReference type="PRINTS" id="PR01042">
    <property type="entry name" value="TRNASYNTHASP"/>
</dbReference>
<dbReference type="PATRIC" id="fig|1396.428.peg.5457"/>
<dbReference type="InterPro" id="IPR006195">
    <property type="entry name" value="aa-tRNA-synth_II"/>
</dbReference>
<keyword evidence="3 9" id="KW-0963">Cytoplasm</keyword>
<accession>A0A0G8EVK9</accession>
<feature type="binding site" evidence="9">
    <location>
        <position position="165"/>
    </location>
    <ligand>
        <name>L-aspartate</name>
        <dbReference type="ChEBI" id="CHEBI:29991"/>
    </ligand>
</feature>
<evidence type="ECO:0000256" key="3">
    <source>
        <dbReference type="ARBA" id="ARBA00022490"/>
    </source>
</evidence>
<evidence type="ECO:0000256" key="2">
    <source>
        <dbReference type="ARBA" id="ARBA00005312"/>
    </source>
</evidence>
<organism evidence="11 12">
    <name type="scientific">Bacillus cereus</name>
    <dbReference type="NCBI Taxonomy" id="1396"/>
    <lineage>
        <taxon>Bacteria</taxon>
        <taxon>Bacillati</taxon>
        <taxon>Bacillota</taxon>
        <taxon>Bacilli</taxon>
        <taxon>Bacillales</taxon>
        <taxon>Bacillaceae</taxon>
        <taxon>Bacillus</taxon>
        <taxon>Bacillus cereus group</taxon>
    </lineage>
</organism>
<dbReference type="GO" id="GO:0004815">
    <property type="term" value="F:aspartate-tRNA ligase activity"/>
    <property type="evidence" value="ECO:0007669"/>
    <property type="project" value="UniProtKB-UniRule"/>
</dbReference>
<evidence type="ECO:0000256" key="6">
    <source>
        <dbReference type="ARBA" id="ARBA00022840"/>
    </source>
</evidence>
<comment type="caution">
    <text evidence="9">Lacks conserved residue(s) required for the propagation of feature annotation.</text>
</comment>
<comment type="subunit">
    <text evidence="9">Homodimer.</text>
</comment>
<dbReference type="PANTHER" id="PTHR43450:SF1">
    <property type="entry name" value="ASPARTATE--TRNA LIGASE, CYTOPLASMIC"/>
    <property type="match status" value="1"/>
</dbReference>
<dbReference type="GO" id="GO:0016740">
    <property type="term" value="F:transferase activity"/>
    <property type="evidence" value="ECO:0007669"/>
    <property type="project" value="UniProtKB-ARBA"/>
</dbReference>
<dbReference type="PANTHER" id="PTHR43450">
    <property type="entry name" value="ASPARTYL-TRNA SYNTHETASE"/>
    <property type="match status" value="1"/>
</dbReference>
<keyword evidence="8 9" id="KW-0030">Aminoacyl-tRNA synthetase</keyword>
<feature type="binding site" evidence="9">
    <location>
        <position position="355"/>
    </location>
    <ligand>
        <name>ATP</name>
        <dbReference type="ChEBI" id="CHEBI:30616"/>
    </ligand>
</feature>
<dbReference type="EC" id="6.1.1.12" evidence="9"/>
<comment type="similarity">
    <text evidence="2 9">Belongs to the class-II aminoacyl-tRNA synthetase family. Type 2 subfamily.</text>
</comment>
<dbReference type="InterPro" id="IPR004523">
    <property type="entry name" value="Asp-tRNA_synthase_2"/>
</dbReference>
<dbReference type="AlphaFoldDB" id="A0A0G8EVK9"/>
<comment type="subcellular location">
    <subcellularLocation>
        <location evidence="1 9">Cytoplasm</location>
    </subcellularLocation>
</comment>
<dbReference type="GO" id="GO:0140096">
    <property type="term" value="F:catalytic activity, acting on a protein"/>
    <property type="evidence" value="ECO:0007669"/>
    <property type="project" value="UniProtKB-ARBA"/>
</dbReference>
<dbReference type="RefSeq" id="WP_046955664.1">
    <property type="nucleotide sequence ID" value="NZ_LCYI01000034.1"/>
</dbReference>
<feature type="region of interest" description="Aspartate" evidence="9">
    <location>
        <begin position="187"/>
        <end position="190"/>
    </location>
</feature>
<dbReference type="GO" id="GO:0003723">
    <property type="term" value="F:RNA binding"/>
    <property type="evidence" value="ECO:0007669"/>
    <property type="project" value="TreeGrafter"/>
</dbReference>
<dbReference type="PROSITE" id="PS50862">
    <property type="entry name" value="AA_TRNA_LIGASE_II"/>
    <property type="match status" value="1"/>
</dbReference>
<dbReference type="GO" id="GO:0005829">
    <property type="term" value="C:cytosol"/>
    <property type="evidence" value="ECO:0007669"/>
    <property type="project" value="TreeGrafter"/>
</dbReference>
<keyword evidence="4 9" id="KW-0436">Ligase</keyword>
<dbReference type="Pfam" id="PF00152">
    <property type="entry name" value="tRNA-synt_2"/>
    <property type="match status" value="1"/>
</dbReference>
<keyword evidence="6 9" id="KW-0067">ATP-binding</keyword>
<dbReference type="GO" id="GO:0005524">
    <property type="term" value="F:ATP binding"/>
    <property type="evidence" value="ECO:0007669"/>
    <property type="project" value="UniProtKB-UniRule"/>
</dbReference>
<feature type="binding site" evidence="9">
    <location>
        <position position="362"/>
    </location>
    <ligand>
        <name>L-aspartate</name>
        <dbReference type="ChEBI" id="CHEBI:29991"/>
    </ligand>
</feature>
<dbReference type="InterPro" id="IPR002312">
    <property type="entry name" value="Asp/Asn-tRNA-synth_IIb"/>
</dbReference>
<evidence type="ECO:0000256" key="7">
    <source>
        <dbReference type="ARBA" id="ARBA00022917"/>
    </source>
</evidence>
<dbReference type="InterPro" id="IPR012340">
    <property type="entry name" value="NA-bd_OB-fold"/>
</dbReference>
<feature type="binding site" evidence="9">
    <location>
        <begin position="217"/>
        <end position="219"/>
    </location>
    <ligand>
        <name>ATP</name>
        <dbReference type="ChEBI" id="CHEBI:30616"/>
    </ligand>
</feature>
<evidence type="ECO:0000313" key="11">
    <source>
        <dbReference type="EMBL" id="KLA27492.1"/>
    </source>
</evidence>
<feature type="binding site" evidence="9">
    <location>
        <position position="209"/>
    </location>
    <ligand>
        <name>L-aspartate</name>
        <dbReference type="ChEBI" id="CHEBI:29991"/>
    </ligand>
</feature>
<dbReference type="CDD" id="cd00776">
    <property type="entry name" value="AsxRS_core"/>
    <property type="match status" value="1"/>
</dbReference>
<feature type="domain" description="Aminoacyl-transfer RNA synthetases class-II family profile" evidence="10">
    <location>
        <begin position="132"/>
        <end position="432"/>
    </location>
</feature>
<feature type="binding site" evidence="9">
    <location>
        <begin position="209"/>
        <end position="211"/>
    </location>
    <ligand>
        <name>ATP</name>
        <dbReference type="ChEBI" id="CHEBI:30616"/>
    </ligand>
</feature>
<dbReference type="Gene3D" id="3.30.930.10">
    <property type="entry name" value="Bira Bifunctional Protein, Domain 2"/>
    <property type="match status" value="1"/>
</dbReference>
<dbReference type="SUPFAM" id="SSF55681">
    <property type="entry name" value="Class II aaRS and biotin synthetases"/>
    <property type="match status" value="1"/>
</dbReference>
<proteinExistence type="inferred from homology"/>
<keyword evidence="5 9" id="KW-0547">Nucleotide-binding</keyword>
<keyword evidence="7 9" id="KW-0648">Protein biosynthesis</keyword>
<reference evidence="11 12" key="1">
    <citation type="submission" date="2015-04" db="EMBL/GenBank/DDBJ databases">
        <title>Draft Genome Sequences of Eight Spore-Forming Food Isolates of Bacillus cereus Genome sequencing.</title>
        <authorList>
            <person name="Krawcyk A.O."/>
            <person name="de Jong A."/>
            <person name="Eijlander R.T."/>
            <person name="Berendsen E.M."/>
            <person name="Holsappel S."/>
            <person name="Wells-Bennik M."/>
            <person name="Kuipers O.P."/>
        </authorList>
    </citation>
    <scope>NUCLEOTIDE SEQUENCE [LARGE SCALE GENOMIC DNA]</scope>
    <source>
        <strain evidence="11 12">B4077</strain>
    </source>
</reference>
<dbReference type="FunFam" id="3.30.930.10:FF:000038">
    <property type="entry name" value="Aspartate--tRNA ligase"/>
    <property type="match status" value="1"/>
</dbReference>
<feature type="binding site" evidence="9">
    <location>
        <position position="358"/>
    </location>
    <ligand>
        <name>L-aspartate</name>
        <dbReference type="ChEBI" id="CHEBI:29991"/>
    </ligand>
</feature>
<protein>
    <recommendedName>
        <fullName evidence="9">Aspartate--tRNA ligase</fullName>
        <ecNumber evidence="9">6.1.1.12</ecNumber>
    </recommendedName>
    <alternativeName>
        <fullName evidence="9">Aspartyl-tRNA synthetase</fullName>
        <shortName evidence="9">AspRS</shortName>
    </alternativeName>
</protein>
<dbReference type="NCBIfam" id="TIGR00458">
    <property type="entry name" value="aspS_nondisc"/>
    <property type="match status" value="1"/>
</dbReference>
<comment type="caution">
    <text evidence="11">The sequence shown here is derived from an EMBL/GenBank/DDBJ whole genome shotgun (WGS) entry which is preliminary data.</text>
</comment>
<evidence type="ECO:0000313" key="12">
    <source>
        <dbReference type="Proteomes" id="UP000035214"/>
    </source>
</evidence>
<dbReference type="GO" id="GO:0006422">
    <property type="term" value="P:aspartyl-tRNA aminoacylation"/>
    <property type="evidence" value="ECO:0007669"/>
    <property type="project" value="UniProtKB-UniRule"/>
</dbReference>
<evidence type="ECO:0000256" key="4">
    <source>
        <dbReference type="ARBA" id="ARBA00022598"/>
    </source>
</evidence>
<dbReference type="Gene3D" id="2.40.50.140">
    <property type="entry name" value="Nucleic acid-binding proteins"/>
    <property type="match status" value="1"/>
</dbReference>
<dbReference type="Pfam" id="PF01336">
    <property type="entry name" value="tRNA_anti-codon"/>
    <property type="match status" value="1"/>
</dbReference>
<dbReference type="InterPro" id="IPR004365">
    <property type="entry name" value="NA-bd_OB_tRNA"/>
</dbReference>
<comment type="function">
    <text evidence="9">Catalyzes the attachment of L-aspartate to tRNA(Asp) in a two-step reaction: L-aspartate is first activated by ATP to form Asp-AMP and then transferred to the acceptor end of tRNA(Asp).</text>
</comment>